<evidence type="ECO:0000313" key="2">
    <source>
        <dbReference type="EMBL" id="GAK76488.1"/>
    </source>
</evidence>
<gene>
    <name evidence="2" type="ORF">JCM19296_2085</name>
</gene>
<keyword evidence="1" id="KW-0812">Transmembrane</keyword>
<accession>A0A081DC42</accession>
<feature type="transmembrane region" description="Helical" evidence="1">
    <location>
        <begin position="6"/>
        <end position="39"/>
    </location>
</feature>
<keyword evidence="1" id="KW-1133">Transmembrane helix</keyword>
<evidence type="ECO:0000313" key="3">
    <source>
        <dbReference type="Proteomes" id="UP000028980"/>
    </source>
</evidence>
<evidence type="ECO:0000256" key="1">
    <source>
        <dbReference type="SAM" id="Phobius"/>
    </source>
</evidence>
<comment type="caution">
    <text evidence="2">The sequence shown here is derived from an EMBL/GenBank/DDBJ whole genome shotgun (WGS) entry which is preliminary data.</text>
</comment>
<dbReference type="EMBL" id="BBLG01000004">
    <property type="protein sequence ID" value="GAK76488.1"/>
    <property type="molecule type" value="Genomic_DNA"/>
</dbReference>
<protein>
    <submittedName>
        <fullName evidence="2">Uncharacterized protein</fullName>
    </submittedName>
</protein>
<dbReference type="AlphaFoldDB" id="A0A081DC42"/>
<reference evidence="2 3" key="1">
    <citation type="journal article" date="2014" name="Genome Announc.">
        <title>Draft Genome Sequences of Marine Flavobacterium Nonlabens Strains NR17, NR24, NR27, NR32, NR33, and Ara13.</title>
        <authorList>
            <person name="Nakanishi M."/>
            <person name="Meirelles P."/>
            <person name="Suzuki R."/>
            <person name="Takatani N."/>
            <person name="Mino S."/>
            <person name="Suda W."/>
            <person name="Oshima K."/>
            <person name="Hattori M."/>
            <person name="Ohkuma M."/>
            <person name="Hosokawa M."/>
            <person name="Miyashita K."/>
            <person name="Thompson F.L."/>
            <person name="Niwa A."/>
            <person name="Sawabe T."/>
            <person name="Sawabe T."/>
        </authorList>
    </citation>
    <scope>NUCLEOTIDE SEQUENCE [LARGE SCALE GENOMIC DNA]</scope>
    <source>
        <strain evidence="3">JCM19296</strain>
    </source>
</reference>
<name>A0A081DC42_NONUL</name>
<organism evidence="2 3">
    <name type="scientific">Nonlabens ulvanivorans</name>
    <name type="common">Persicivirga ulvanivorans</name>
    <dbReference type="NCBI Taxonomy" id="906888"/>
    <lineage>
        <taxon>Bacteria</taxon>
        <taxon>Pseudomonadati</taxon>
        <taxon>Bacteroidota</taxon>
        <taxon>Flavobacteriia</taxon>
        <taxon>Flavobacteriales</taxon>
        <taxon>Flavobacteriaceae</taxon>
        <taxon>Nonlabens</taxon>
    </lineage>
</organism>
<proteinExistence type="predicted"/>
<sequence length="40" mass="4190">MYVSYGVGIAFAVATYVILLFLGVADNPLTIFIAIVAVLA</sequence>
<dbReference type="Proteomes" id="UP000028980">
    <property type="component" value="Unassembled WGS sequence"/>
</dbReference>
<keyword evidence="1" id="KW-0472">Membrane</keyword>